<evidence type="ECO:0000313" key="2">
    <source>
        <dbReference type="EMBL" id="XDP46812.1"/>
    </source>
</evidence>
<feature type="transmembrane region" description="Helical" evidence="1">
    <location>
        <begin position="20"/>
        <end position="40"/>
    </location>
</feature>
<keyword evidence="1" id="KW-1133">Transmembrane helix</keyword>
<gene>
    <name evidence="2" type="ORF">AB5L97_07365</name>
</gene>
<dbReference type="AlphaFoldDB" id="A0AB39L9Q4"/>
<dbReference type="KEGG" id="spue:AB5L97_07365"/>
<feature type="transmembrane region" description="Helical" evidence="1">
    <location>
        <begin position="165"/>
        <end position="182"/>
    </location>
</feature>
<feature type="transmembrane region" description="Helical" evidence="1">
    <location>
        <begin position="46"/>
        <end position="70"/>
    </location>
</feature>
<protein>
    <submittedName>
        <fullName evidence="2">Uncharacterized protein</fullName>
    </submittedName>
</protein>
<dbReference type="EMBL" id="CP163302">
    <property type="protein sequence ID" value="XDP46812.1"/>
    <property type="molecule type" value="Genomic_DNA"/>
</dbReference>
<keyword evidence="1" id="KW-0472">Membrane</keyword>
<organism evidence="2">
    <name type="scientific">Sinomonas puerhi</name>
    <dbReference type="NCBI Taxonomy" id="3238584"/>
    <lineage>
        <taxon>Bacteria</taxon>
        <taxon>Bacillati</taxon>
        <taxon>Actinomycetota</taxon>
        <taxon>Actinomycetes</taxon>
        <taxon>Micrococcales</taxon>
        <taxon>Micrococcaceae</taxon>
        <taxon>Sinomonas</taxon>
    </lineage>
</organism>
<sequence>MSDNSASSSPASRTWFRWAAFAMIVGGAAMFVLQAGVLFASSQSGYFAVVAPAIGVAQLLIAFGCVGLWSDHAFGGGIIARTGLALAILGLVFLAIGNILTPFGDLAVFYMVATVALPVGFLLAGVAALRGHAWHGWERYIPLGVGLLPFVLLFAYLGGSRLGEFAVGVWGLAFVVLGWAELREPPLEPVRIRERISTRRHRNR</sequence>
<proteinExistence type="predicted"/>
<feature type="transmembrane region" description="Helical" evidence="1">
    <location>
        <begin position="140"/>
        <end position="159"/>
    </location>
</feature>
<reference evidence="2" key="1">
    <citation type="submission" date="2024-07" db="EMBL/GenBank/DDBJ databases">
        <authorList>
            <person name="fu j."/>
        </authorList>
    </citation>
    <scope>NUCLEOTIDE SEQUENCE</scope>
    <source>
        <strain evidence="2">P10A9</strain>
    </source>
</reference>
<keyword evidence="1" id="KW-0812">Transmembrane</keyword>
<feature type="transmembrane region" description="Helical" evidence="1">
    <location>
        <begin position="82"/>
        <end position="101"/>
    </location>
</feature>
<evidence type="ECO:0000256" key="1">
    <source>
        <dbReference type="SAM" id="Phobius"/>
    </source>
</evidence>
<accession>A0AB39L9Q4</accession>
<feature type="transmembrane region" description="Helical" evidence="1">
    <location>
        <begin position="107"/>
        <end position="128"/>
    </location>
</feature>
<name>A0AB39L9Q4_9MICC</name>
<dbReference type="RefSeq" id="WP_369047042.1">
    <property type="nucleotide sequence ID" value="NZ_CP163302.1"/>
</dbReference>